<protein>
    <submittedName>
        <fullName evidence="1">Uncharacterized protein</fullName>
    </submittedName>
</protein>
<dbReference type="AlphaFoldDB" id="A0A9W4DJS1"/>
<dbReference type="RefSeq" id="WP_251484225.1">
    <property type="nucleotide sequence ID" value="NZ_CAJSLV010000002.1"/>
</dbReference>
<evidence type="ECO:0000313" key="2">
    <source>
        <dbReference type="Proteomes" id="UP001152519"/>
    </source>
</evidence>
<dbReference type="EMBL" id="CAJSLV010000002">
    <property type="protein sequence ID" value="CAG6390991.1"/>
    <property type="molecule type" value="Genomic_DNA"/>
</dbReference>
<comment type="caution">
    <text evidence="1">The sequence shown here is derived from an EMBL/GenBank/DDBJ whole genome shotgun (WGS) entry which is preliminary data.</text>
</comment>
<evidence type="ECO:0000313" key="1">
    <source>
        <dbReference type="EMBL" id="CAG6390991.1"/>
    </source>
</evidence>
<proteinExistence type="predicted"/>
<sequence>MSWVDETGRHEGYVTAVLADGGEPAPRPGGRMPWWACNGADGPRAVGVRGACTCGWRGSATHPVDFGDDEATEGHEAEAGPYADWDGHATAAEGLVPYDVEQLLGALQRRIEELSESRPVTALRIAARVESAAPRYSADAARAARRGLVSWETIGRAFSTSGEAAQDRFARQIAD</sequence>
<dbReference type="Proteomes" id="UP001152519">
    <property type="component" value="Unassembled WGS sequence"/>
</dbReference>
<gene>
    <name evidence="1" type="ORF">SCOCK_100058</name>
</gene>
<organism evidence="1 2">
    <name type="scientific">Actinacidiphila cocklensis</name>
    <dbReference type="NCBI Taxonomy" id="887465"/>
    <lineage>
        <taxon>Bacteria</taxon>
        <taxon>Bacillati</taxon>
        <taxon>Actinomycetota</taxon>
        <taxon>Actinomycetes</taxon>
        <taxon>Kitasatosporales</taxon>
        <taxon>Streptomycetaceae</taxon>
        <taxon>Actinacidiphila</taxon>
    </lineage>
</organism>
<reference evidence="1" key="1">
    <citation type="submission" date="2021-05" db="EMBL/GenBank/DDBJ databases">
        <authorList>
            <person name="Arsene-Ploetze F."/>
        </authorList>
    </citation>
    <scope>NUCLEOTIDE SEQUENCE</scope>
    <source>
        <strain evidence="1">DSM 42138</strain>
    </source>
</reference>
<accession>A0A9W4DJS1</accession>
<keyword evidence="2" id="KW-1185">Reference proteome</keyword>
<name>A0A9W4DJS1_9ACTN</name>